<proteinExistence type="predicted"/>
<dbReference type="Proteomes" id="UP000220629">
    <property type="component" value="Unassembled WGS sequence"/>
</dbReference>
<dbReference type="RefSeq" id="WP_046581707.1">
    <property type="nucleotide sequence ID" value="NZ_CADEQB010000003.1"/>
</dbReference>
<name>A0A0M2Q3G1_BURGA</name>
<dbReference type="Pfam" id="PF10908">
    <property type="entry name" value="Tlde1_dom"/>
    <property type="match status" value="1"/>
</dbReference>
<dbReference type="AlphaFoldDB" id="A0A0M2Q3G1"/>
<evidence type="ECO:0000313" key="3">
    <source>
        <dbReference type="Proteomes" id="UP000220629"/>
    </source>
</evidence>
<evidence type="ECO:0000259" key="1">
    <source>
        <dbReference type="Pfam" id="PF10908"/>
    </source>
</evidence>
<feature type="domain" description="Tlde1" evidence="1">
    <location>
        <begin position="25"/>
        <end position="143"/>
    </location>
</feature>
<comment type="caution">
    <text evidence="2">The sequence shown here is derived from an EMBL/GenBank/DDBJ whole genome shotgun (WGS) entry which is preliminary data.</text>
</comment>
<dbReference type="EMBL" id="PDDY01000004">
    <property type="protein sequence ID" value="PEH38161.1"/>
    <property type="molecule type" value="Genomic_DNA"/>
</dbReference>
<dbReference type="InterPro" id="IPR021225">
    <property type="entry name" value="Tlde1_dom"/>
</dbReference>
<evidence type="ECO:0000313" key="2">
    <source>
        <dbReference type="EMBL" id="PEH38161.1"/>
    </source>
</evidence>
<organism evidence="2 3">
    <name type="scientific">Burkholderia gladioli</name>
    <name type="common">Pseudomonas marginata</name>
    <name type="synonym">Phytomonas marginata</name>
    <dbReference type="NCBI Taxonomy" id="28095"/>
    <lineage>
        <taxon>Bacteria</taxon>
        <taxon>Pseudomonadati</taxon>
        <taxon>Pseudomonadota</taxon>
        <taxon>Betaproteobacteria</taxon>
        <taxon>Burkholderiales</taxon>
        <taxon>Burkholderiaceae</taxon>
        <taxon>Burkholderia</taxon>
    </lineage>
</organism>
<sequence>MPIRCTFDLNRERVSTLNCPGFGAIPAFSGKGRARDNPEATGLKGVGPIPKGTYYIVDRQSGGHFGWFYDAWGKQGWGTTDHTKWFMLWNANTGDTTFVGKVRRGRFRIHPMGPRRSSEGCITIMNPVTFDRFAEFLRKKGADLPVPGSMLKAYGTVEVK</sequence>
<reference evidence="3" key="1">
    <citation type="submission" date="2017-09" db="EMBL/GenBank/DDBJ databases">
        <title>FDA dAtabase for Regulatory Grade micrObial Sequences (FDA-ARGOS): Supporting development and validation of Infectious Disease Dx tests.</title>
        <authorList>
            <person name="Minogue T."/>
            <person name="Wolcott M."/>
            <person name="Wasieloski L."/>
            <person name="Aguilar W."/>
            <person name="Moore D."/>
            <person name="Tallon L."/>
            <person name="Sadzewicz L."/>
            <person name="Ott S."/>
            <person name="Zhao X."/>
            <person name="Nagaraj S."/>
            <person name="Vavikolanu K."/>
            <person name="Aluvathingal J."/>
            <person name="Nadendla S."/>
            <person name="Sichtig H."/>
        </authorList>
    </citation>
    <scope>NUCLEOTIDE SEQUENCE [LARGE SCALE GENOMIC DNA]</scope>
    <source>
        <strain evidence="3">FDAARGOS_390</strain>
    </source>
</reference>
<accession>A0A0M2Q3G1</accession>
<protein>
    <submittedName>
        <fullName evidence="2">DUF2778 domain-containing protein</fullName>
    </submittedName>
</protein>
<gene>
    <name evidence="2" type="ORF">CRM94_27480</name>
</gene>